<comment type="caution">
    <text evidence="2">The sequence shown here is derived from an EMBL/GenBank/DDBJ whole genome shotgun (WGS) entry which is preliminary data.</text>
</comment>
<evidence type="ECO:0000313" key="1">
    <source>
        <dbReference type="EMBL" id="MTU27738.1"/>
    </source>
</evidence>
<reference evidence="2 3" key="1">
    <citation type="submission" date="2018-08" db="EMBL/GenBank/DDBJ databases">
        <title>A genome reference for cultivated species of the human gut microbiota.</title>
        <authorList>
            <person name="Zou Y."/>
            <person name="Xue W."/>
            <person name="Luo G."/>
        </authorList>
    </citation>
    <scope>NUCLEOTIDE SEQUENCE [LARGE SCALE GENOMIC DNA]</scope>
    <source>
        <strain evidence="2 3">OM05-11AA</strain>
    </source>
</reference>
<keyword evidence="2" id="KW-0645">Protease</keyword>
<dbReference type="Proteomes" id="UP000437446">
    <property type="component" value="Unassembled WGS sequence"/>
</dbReference>
<sequence>MNNQSYNLCILILFLTYTFSFSCYSQEIILKGSIKDSNKKAIAYASIGIENKGIGCISNDKGMFSLSVPDSLLNNELTVSHLGYRKHMQKIRNLVSSKEIEILLEDSAIHIPEVSVSPNKIKWIKSKGIRIPGGSLKIDSLGEEIGVLTNIKSATVIEQIKIPILKCTYDSVKVRINIYQLNRESNATPLFTTPIYKTIPRNQATTTITITPTDRPFIPQGQIAITLEMLEIHGNGELLFPVYSAHSVYKKIVLDRFEEIPFSMKLAFSIRL</sequence>
<keyword evidence="2" id="KW-0378">Hydrolase</keyword>
<gene>
    <name evidence="2" type="ORF">DXB61_15045</name>
    <name evidence="1" type="ORF">GMD66_00610</name>
</gene>
<proteinExistence type="predicted"/>
<protein>
    <submittedName>
        <fullName evidence="2">Carboxypeptidase-like regulatory domain-containing protein</fullName>
    </submittedName>
</protein>
<dbReference type="EMBL" id="WNCR01000001">
    <property type="protein sequence ID" value="MTU27738.1"/>
    <property type="molecule type" value="Genomic_DNA"/>
</dbReference>
<dbReference type="GO" id="GO:0004180">
    <property type="term" value="F:carboxypeptidase activity"/>
    <property type="evidence" value="ECO:0007669"/>
    <property type="project" value="UniProtKB-KW"/>
</dbReference>
<dbReference type="SUPFAM" id="SSF49464">
    <property type="entry name" value="Carboxypeptidase regulatory domain-like"/>
    <property type="match status" value="1"/>
</dbReference>
<organism evidence="2 3">
    <name type="scientific">Parabacteroides merdae</name>
    <dbReference type="NCBI Taxonomy" id="46503"/>
    <lineage>
        <taxon>Bacteria</taxon>
        <taxon>Pseudomonadati</taxon>
        <taxon>Bacteroidota</taxon>
        <taxon>Bacteroidia</taxon>
        <taxon>Bacteroidales</taxon>
        <taxon>Tannerellaceae</taxon>
        <taxon>Parabacteroides</taxon>
    </lineage>
</organism>
<dbReference type="Pfam" id="PF13715">
    <property type="entry name" value="CarbopepD_reg_2"/>
    <property type="match status" value="1"/>
</dbReference>
<dbReference type="AlphaFoldDB" id="A0A412LT02"/>
<evidence type="ECO:0000313" key="2">
    <source>
        <dbReference type="EMBL" id="RGN48552.1"/>
    </source>
</evidence>
<evidence type="ECO:0000313" key="4">
    <source>
        <dbReference type="Proteomes" id="UP000437446"/>
    </source>
</evidence>
<keyword evidence="2" id="KW-0121">Carboxypeptidase</keyword>
<reference evidence="1 4" key="2">
    <citation type="journal article" date="2019" name="Nat. Med.">
        <title>A library of human gut bacterial isolates paired with longitudinal multiomics data enables mechanistic microbiome research.</title>
        <authorList>
            <person name="Poyet M."/>
            <person name="Groussin M."/>
            <person name="Gibbons S.M."/>
            <person name="Avila-Pacheco J."/>
            <person name="Jiang X."/>
            <person name="Kearney S.M."/>
            <person name="Perrotta A.R."/>
            <person name="Berdy B."/>
            <person name="Zhao S."/>
            <person name="Lieberman T.D."/>
            <person name="Swanson P.K."/>
            <person name="Smith M."/>
            <person name="Roesemann S."/>
            <person name="Alexander J.E."/>
            <person name="Rich S.A."/>
            <person name="Livny J."/>
            <person name="Vlamakis H."/>
            <person name="Clish C."/>
            <person name="Bullock K."/>
            <person name="Deik A."/>
            <person name="Scott J."/>
            <person name="Pierce K.A."/>
            <person name="Xavier R.J."/>
            <person name="Alm E.J."/>
        </authorList>
    </citation>
    <scope>NUCLEOTIDE SEQUENCE [LARGE SCALE GENOMIC DNA]</scope>
    <source>
        <strain evidence="1 4">BIOML-A25</strain>
    </source>
</reference>
<dbReference type="EMBL" id="QSUP01000023">
    <property type="protein sequence ID" value="RGN48552.1"/>
    <property type="molecule type" value="Genomic_DNA"/>
</dbReference>
<dbReference type="Proteomes" id="UP000261088">
    <property type="component" value="Unassembled WGS sequence"/>
</dbReference>
<accession>A0A412LT02</accession>
<dbReference type="RefSeq" id="WP_122122559.1">
    <property type="nucleotide sequence ID" value="NZ_JADNJN010000060.1"/>
</dbReference>
<dbReference type="InterPro" id="IPR008969">
    <property type="entry name" value="CarboxyPept-like_regulatory"/>
</dbReference>
<name>A0A412LT02_9BACT</name>
<evidence type="ECO:0000313" key="3">
    <source>
        <dbReference type="Proteomes" id="UP000261088"/>
    </source>
</evidence>